<feature type="chain" id="PRO_5039097180" description="Phytase-like domain-containing protein" evidence="2">
    <location>
        <begin position="27"/>
        <end position="732"/>
    </location>
</feature>
<evidence type="ECO:0000313" key="5">
    <source>
        <dbReference type="Proteomes" id="UP000004367"/>
    </source>
</evidence>
<evidence type="ECO:0000256" key="2">
    <source>
        <dbReference type="SAM" id="SignalP"/>
    </source>
</evidence>
<protein>
    <recommendedName>
        <fullName evidence="3">Phytase-like domain-containing protein</fullName>
    </recommendedName>
</protein>
<feature type="domain" description="Phytase-like" evidence="3">
    <location>
        <begin position="77"/>
        <end position="398"/>
    </location>
</feature>
<dbReference type="PANTHER" id="PTHR37957">
    <property type="entry name" value="BLR7070 PROTEIN"/>
    <property type="match status" value="1"/>
</dbReference>
<dbReference type="InterPro" id="IPR029052">
    <property type="entry name" value="Metallo-depent_PP-like"/>
</dbReference>
<dbReference type="eggNOG" id="COG1408">
    <property type="taxonomic scope" value="Bacteria"/>
</dbReference>
<keyword evidence="5" id="KW-1185">Reference proteome</keyword>
<name>H5UNK3_9MICO</name>
<dbReference type="OrthoDB" id="9758957at2"/>
<evidence type="ECO:0000259" key="3">
    <source>
        <dbReference type="Pfam" id="PF13449"/>
    </source>
</evidence>
<gene>
    <name evidence="4" type="ORF">MOPEL_009_00010</name>
</gene>
<proteinExistence type="predicted"/>
<dbReference type="AlphaFoldDB" id="H5UNK3"/>
<dbReference type="InterPro" id="IPR027372">
    <property type="entry name" value="Phytase-like_dom"/>
</dbReference>
<feature type="region of interest" description="Disordered" evidence="1">
    <location>
        <begin position="218"/>
        <end position="243"/>
    </location>
</feature>
<dbReference type="PANTHER" id="PTHR37957:SF1">
    <property type="entry name" value="PHYTASE-LIKE DOMAIN-CONTAINING PROTEIN"/>
    <property type="match status" value="1"/>
</dbReference>
<feature type="non-terminal residue" evidence="4">
    <location>
        <position position="732"/>
    </location>
</feature>
<dbReference type="EMBL" id="BAFE01000009">
    <property type="protein sequence ID" value="GAB47311.1"/>
    <property type="molecule type" value="Genomic_DNA"/>
</dbReference>
<dbReference type="SUPFAM" id="SSF56300">
    <property type="entry name" value="Metallo-dependent phosphatases"/>
    <property type="match status" value="1"/>
</dbReference>
<comment type="caution">
    <text evidence="4">The sequence shown here is derived from an EMBL/GenBank/DDBJ whole genome shotgun (WGS) entry which is preliminary data.</text>
</comment>
<accession>H5UNK3</accession>
<dbReference type="Proteomes" id="UP000004367">
    <property type="component" value="Unassembled WGS sequence"/>
</dbReference>
<dbReference type="RefSeq" id="WP_009481209.1">
    <property type="nucleotide sequence ID" value="NZ_BAFE01000009.1"/>
</dbReference>
<organism evidence="4 5">
    <name type="scientific">Mobilicoccus pelagius NBRC 104925</name>
    <dbReference type="NCBI Taxonomy" id="1089455"/>
    <lineage>
        <taxon>Bacteria</taxon>
        <taxon>Bacillati</taxon>
        <taxon>Actinomycetota</taxon>
        <taxon>Actinomycetes</taxon>
        <taxon>Micrococcales</taxon>
        <taxon>Dermatophilaceae</taxon>
        <taxon>Mobilicoccus</taxon>
    </lineage>
</organism>
<keyword evidence="2" id="KW-0732">Signal</keyword>
<sequence>MIARPLRLTAATFLAAATTGTTLLPAAATPSPAPAPASRATLAAYSVLPADTFPPGSETSGHFLTGDAAAKAPFTGQPVQGFSATHRLGDGSYLVMSDNGFGAKANSPDALLSVHRIRPGAAKDGKPGATSYLNTVFTLSDPHGYVPWRLWRDGGCEAAATLPKGYTCPTADRKLTGADFDIESMQVAPDGTFWFGEEFGPYLLHTDQQGRLLAPPVPTPGVKSPSNPTLTAGEKPAIPDSKGFEGMAISPDGRTLYPMLEGATAADKAAGHAADLRMFQVSLRKGGARFTGTSWRYRMESPDNAIGDMIAVDAHRFLVIERDSKQGNEAAFKRIYLADIRGIKPGGVVAKTLVADLMNLADPQKLSGDTTFTFPFFTIEDVELVDDHTIAVMNDNNYPATGGRGKGVADQNEYIEIRLPRSLHADPRLFGSFVPYGAARPSKAAQRLAVIGDVPYGEKQVAAFPGMIDDLNAAKPVAAMHLGDIKNGSTVCSDEYSSWVKSQFDRLRMPLVYTPGDNEWTDCHRTNNGGYNPLERLGKIRSTFFATPGVTNGRPAPIASQASRGFPENVSFRYPGVSAAAIHVVGSDNGRLPWTGEKEATSAQLAEEQARMAASIDLVEQTFATARAKKDRAVAIAMQADMFDPTYEPKPGTNQAFAPLVQKLVDETNDFDGRVYLLDGDSHVFHVDEPLAAGSRWLTFYGVKGAADDLTRITVDGSDNNTNWLEVRVDPR</sequence>
<evidence type="ECO:0000256" key="1">
    <source>
        <dbReference type="SAM" id="MobiDB-lite"/>
    </source>
</evidence>
<reference evidence="4 5" key="1">
    <citation type="submission" date="2012-02" db="EMBL/GenBank/DDBJ databases">
        <title>Whole genome shotgun sequence of Mobilicoccus pelagius NBRC 104925.</title>
        <authorList>
            <person name="Yoshida Y."/>
            <person name="Hosoyama A."/>
            <person name="Tsuchikane K."/>
            <person name="Katsumata H."/>
            <person name="Yamazaki S."/>
            <person name="Fujita N."/>
        </authorList>
    </citation>
    <scope>NUCLEOTIDE SEQUENCE [LARGE SCALE GENOMIC DNA]</scope>
    <source>
        <strain evidence="4 5">NBRC 104925</strain>
    </source>
</reference>
<evidence type="ECO:0000313" key="4">
    <source>
        <dbReference type="EMBL" id="GAB47311.1"/>
    </source>
</evidence>
<dbReference type="eggNOG" id="COG4222">
    <property type="taxonomic scope" value="Bacteria"/>
</dbReference>
<dbReference type="Pfam" id="PF13449">
    <property type="entry name" value="Phytase-like"/>
    <property type="match status" value="1"/>
</dbReference>
<feature type="signal peptide" evidence="2">
    <location>
        <begin position="1"/>
        <end position="26"/>
    </location>
</feature>